<evidence type="ECO:0000256" key="2">
    <source>
        <dbReference type="ARBA" id="ARBA00022840"/>
    </source>
</evidence>
<dbReference type="PANTHER" id="PTHR16305">
    <property type="entry name" value="TESTICULAR SOLUBLE ADENYLYL CYCLASE"/>
    <property type="match status" value="1"/>
</dbReference>
<dbReference type="Gene3D" id="1.25.40.10">
    <property type="entry name" value="Tetratricopeptide repeat domain"/>
    <property type="match status" value="1"/>
</dbReference>
<dbReference type="Pfam" id="PF13191">
    <property type="entry name" value="AAA_16"/>
    <property type="match status" value="1"/>
</dbReference>
<dbReference type="InterPro" id="IPR041664">
    <property type="entry name" value="AAA_16"/>
</dbReference>
<dbReference type="PANTHER" id="PTHR16305:SF35">
    <property type="entry name" value="TRANSCRIPTIONAL ACTIVATOR DOMAIN"/>
    <property type="match status" value="1"/>
</dbReference>
<evidence type="ECO:0000256" key="1">
    <source>
        <dbReference type="ARBA" id="ARBA00022741"/>
    </source>
</evidence>
<dbReference type="SMART" id="SM00421">
    <property type="entry name" value="HTH_LUXR"/>
    <property type="match status" value="1"/>
</dbReference>
<protein>
    <submittedName>
        <fullName evidence="4">LuxR family transcriptional regulator</fullName>
    </submittedName>
</protein>
<proteinExistence type="predicted"/>
<reference evidence="4 5" key="1">
    <citation type="submission" date="2021-01" db="EMBL/GenBank/DDBJ databases">
        <title>Whole genome shotgun sequence of Plantactinospora mayteni NBRC 109088.</title>
        <authorList>
            <person name="Komaki H."/>
            <person name="Tamura T."/>
        </authorList>
    </citation>
    <scope>NUCLEOTIDE SEQUENCE [LARGE SCALE GENOMIC DNA]</scope>
    <source>
        <strain evidence="4 5">NBRC 109088</strain>
    </source>
</reference>
<dbReference type="Gene3D" id="1.10.10.10">
    <property type="entry name" value="Winged helix-like DNA-binding domain superfamily/Winged helix DNA-binding domain"/>
    <property type="match status" value="1"/>
</dbReference>
<keyword evidence="1" id="KW-0547">Nucleotide-binding</keyword>
<evidence type="ECO:0000259" key="3">
    <source>
        <dbReference type="SMART" id="SM00421"/>
    </source>
</evidence>
<keyword evidence="5" id="KW-1185">Reference proteome</keyword>
<dbReference type="RefSeq" id="WP_203857622.1">
    <property type="nucleotide sequence ID" value="NZ_BAAAZQ010000004.1"/>
</dbReference>
<dbReference type="Pfam" id="PF00196">
    <property type="entry name" value="GerE"/>
    <property type="match status" value="1"/>
</dbReference>
<dbReference type="InterPro" id="IPR016032">
    <property type="entry name" value="Sig_transdc_resp-reg_C-effctor"/>
</dbReference>
<dbReference type="InterPro" id="IPR011990">
    <property type="entry name" value="TPR-like_helical_dom_sf"/>
</dbReference>
<gene>
    <name evidence="4" type="ORF">Pma05_26200</name>
</gene>
<dbReference type="EMBL" id="BONX01000015">
    <property type="protein sequence ID" value="GIG96047.1"/>
    <property type="molecule type" value="Genomic_DNA"/>
</dbReference>
<dbReference type="SUPFAM" id="SSF46894">
    <property type="entry name" value="C-terminal effector domain of the bipartite response regulators"/>
    <property type="match status" value="1"/>
</dbReference>
<dbReference type="InterPro" id="IPR000792">
    <property type="entry name" value="Tscrpt_reg_LuxR_C"/>
</dbReference>
<accession>A0ABQ4EN39</accession>
<feature type="domain" description="HTH luxR-type" evidence="3">
    <location>
        <begin position="783"/>
        <end position="839"/>
    </location>
</feature>
<keyword evidence="2" id="KW-0067">ATP-binding</keyword>
<comment type="caution">
    <text evidence="4">The sequence shown here is derived from an EMBL/GenBank/DDBJ whole genome shotgun (WGS) entry which is preliminary data.</text>
</comment>
<organism evidence="4 5">
    <name type="scientific">Plantactinospora mayteni</name>
    <dbReference type="NCBI Taxonomy" id="566021"/>
    <lineage>
        <taxon>Bacteria</taxon>
        <taxon>Bacillati</taxon>
        <taxon>Actinomycetota</taxon>
        <taxon>Actinomycetes</taxon>
        <taxon>Micromonosporales</taxon>
        <taxon>Micromonosporaceae</taxon>
        <taxon>Plantactinospora</taxon>
    </lineage>
</organism>
<evidence type="ECO:0000313" key="4">
    <source>
        <dbReference type="EMBL" id="GIG96047.1"/>
    </source>
</evidence>
<evidence type="ECO:0000313" key="5">
    <source>
        <dbReference type="Proteomes" id="UP000621500"/>
    </source>
</evidence>
<name>A0ABQ4EN39_9ACTN</name>
<dbReference type="InterPro" id="IPR036388">
    <property type="entry name" value="WH-like_DNA-bd_sf"/>
</dbReference>
<sequence>MSQWSPTAWPFEGRETELASVAEAFTGSATNAVLITASAGLGKTRLAREALHRLGCRTRWVAATRAATAIPFGALAHLLPDETLTPAGPVGLVRAITAQVAGWGGRARVAVGVDDAHLLDDASSTVVANLVSSSAAFVVLTVRTGEPVADCLLRLAKEGEAVLLDLAPLPTPVIDRLIDHSTGGTVDTIERRRLRTGAWGNPLALRELLHGAVAGGLTDLVAARLDRLAPATRRVVELVACGEPVPLAFLERLAGPEVVAAAEESGLVVAERDGARVQARLDHPLFGEVLRTRMPAARSRQAYRDLAEVLSATPLRRREDTLRAAFWQVEGGRITRADLVLEGARHAIGRSGLDLAERLARSAREAEPGLAADRMLAEILEYQGRSDEAAALLPVTPPARLTERLAWAGTRADWYYWGRGDLATAERVLDSAAGHPRIESARAFILVFAGRCADALRAAETVLDGDQDDPQSLVWAAAAATASLGFLGHLDRAQAVRRRGLAIATAHAGTLPWGAFQIEVAACLAHLAAGYPDTAAVIAADGHRTASRSGVPMMVSAWALYEGIVATVQGRLQHAERRLDEARAGFDQSDTFRLRRACLAAQAFGYAIRGRHEVAAELMADADQTDNGTNQVFAPWIATWRGWLALAGGDSAAAIRHAERGAELAAAAGMPYVEAQARYDMVRLGGRTDLARMAALPGQVPGLLGAAAQALSEQDGPAMVRVAEQLAQLGHHVVAAELANAAGRALRATGYHARAALAQAAAAEWRATCPEARTPLLARPDLGNLLTVRERQIALLATRQASRSIAEQLGLALPTVNNTLARIYTKLGITGRAQLRTLLEEPTKAEARPQTDR</sequence>
<dbReference type="Proteomes" id="UP000621500">
    <property type="component" value="Unassembled WGS sequence"/>
</dbReference>